<dbReference type="InterPro" id="IPR036388">
    <property type="entry name" value="WH-like_DNA-bd_sf"/>
</dbReference>
<evidence type="ECO:0000256" key="2">
    <source>
        <dbReference type="ARBA" id="ARBA00023125"/>
    </source>
</evidence>
<evidence type="ECO:0000259" key="4">
    <source>
        <dbReference type="PROSITE" id="PS50949"/>
    </source>
</evidence>
<dbReference type="GO" id="GO:0003700">
    <property type="term" value="F:DNA-binding transcription factor activity"/>
    <property type="evidence" value="ECO:0007669"/>
    <property type="project" value="InterPro"/>
</dbReference>
<dbReference type="AlphaFoldDB" id="A0A376FJT6"/>
<dbReference type="EMBL" id="UFYI01000007">
    <property type="protein sequence ID" value="STD25647.1"/>
    <property type="molecule type" value="Genomic_DNA"/>
</dbReference>
<keyword evidence="2" id="KW-0238">DNA-binding</keyword>
<dbReference type="Pfam" id="PF00392">
    <property type="entry name" value="GntR"/>
    <property type="match status" value="1"/>
</dbReference>
<keyword evidence="1" id="KW-0805">Transcription regulation</keyword>
<accession>A0A376FJT6</accession>
<keyword evidence="3" id="KW-0804">Transcription</keyword>
<dbReference type="SUPFAM" id="SSF46785">
    <property type="entry name" value="Winged helix' DNA-binding domain"/>
    <property type="match status" value="1"/>
</dbReference>
<organism evidence="5 6">
    <name type="scientific">Enterobacter asburiae</name>
    <dbReference type="NCBI Taxonomy" id="61645"/>
    <lineage>
        <taxon>Bacteria</taxon>
        <taxon>Pseudomonadati</taxon>
        <taxon>Pseudomonadota</taxon>
        <taxon>Gammaproteobacteria</taxon>
        <taxon>Enterobacterales</taxon>
        <taxon>Enterobacteriaceae</taxon>
        <taxon>Enterobacter</taxon>
        <taxon>Enterobacter cloacae complex</taxon>
    </lineage>
</organism>
<gene>
    <name evidence="5" type="ORF">NCTC12123_05148</name>
</gene>
<dbReference type="GO" id="GO:0003677">
    <property type="term" value="F:DNA binding"/>
    <property type="evidence" value="ECO:0007669"/>
    <property type="project" value="UniProtKB-KW"/>
</dbReference>
<evidence type="ECO:0000256" key="3">
    <source>
        <dbReference type="ARBA" id="ARBA00023163"/>
    </source>
</evidence>
<evidence type="ECO:0000313" key="5">
    <source>
        <dbReference type="EMBL" id="STD25647.1"/>
    </source>
</evidence>
<name>A0A376FJT6_ENTAS</name>
<reference evidence="5 6" key="1">
    <citation type="submission" date="2018-06" db="EMBL/GenBank/DDBJ databases">
        <authorList>
            <consortium name="Pathogen Informatics"/>
            <person name="Doyle S."/>
        </authorList>
    </citation>
    <scope>NUCLEOTIDE SEQUENCE [LARGE SCALE GENOMIC DNA]</scope>
    <source>
        <strain evidence="5 6">NCTC12123</strain>
    </source>
</reference>
<dbReference type="InterPro" id="IPR036390">
    <property type="entry name" value="WH_DNA-bd_sf"/>
</dbReference>
<dbReference type="PROSITE" id="PS50949">
    <property type="entry name" value="HTH_GNTR"/>
    <property type="match status" value="1"/>
</dbReference>
<dbReference type="Gene3D" id="1.10.10.10">
    <property type="entry name" value="Winged helix-like DNA-binding domain superfamily/Winged helix DNA-binding domain"/>
    <property type="match status" value="1"/>
</dbReference>
<dbReference type="Proteomes" id="UP000255163">
    <property type="component" value="Unassembled WGS sequence"/>
</dbReference>
<proteinExistence type="predicted"/>
<evidence type="ECO:0000256" key="1">
    <source>
        <dbReference type="ARBA" id="ARBA00023015"/>
    </source>
</evidence>
<sequence>MKPGYHEIYSRYRDNITRGVLKPGDKVPAIRMLAEELKVGA</sequence>
<feature type="domain" description="HTH gntR-type" evidence="4">
    <location>
        <begin position="2"/>
        <end position="41"/>
    </location>
</feature>
<dbReference type="InterPro" id="IPR000524">
    <property type="entry name" value="Tscrpt_reg_HTH_GntR"/>
</dbReference>
<evidence type="ECO:0000313" key="6">
    <source>
        <dbReference type="Proteomes" id="UP000255163"/>
    </source>
</evidence>
<protein>
    <submittedName>
        <fullName evidence="5">GntR family transcriptional regulator</fullName>
    </submittedName>
</protein>